<evidence type="ECO:0000256" key="4">
    <source>
        <dbReference type="ARBA" id="ARBA00022801"/>
    </source>
</evidence>
<keyword evidence="4 7" id="KW-0378">Hydrolase</keyword>
<evidence type="ECO:0000256" key="2">
    <source>
        <dbReference type="ARBA" id="ARBA00005336"/>
    </source>
</evidence>
<proteinExistence type="inferred from homology"/>
<dbReference type="RefSeq" id="WP_013673742.1">
    <property type="nucleotide sequence ID" value="NZ_BAABKS010000095.1"/>
</dbReference>
<evidence type="ECO:0000313" key="7">
    <source>
        <dbReference type="EMBL" id="MFD1235323.1"/>
    </source>
</evidence>
<keyword evidence="8" id="KW-1185">Reference proteome</keyword>
<reference evidence="8" key="1">
    <citation type="journal article" date="2019" name="Int. J. Syst. Evol. Microbiol.">
        <title>The Global Catalogue of Microorganisms (GCM) 10K type strain sequencing project: providing services to taxonomists for standard genome sequencing and annotation.</title>
        <authorList>
            <consortium name="The Broad Institute Genomics Platform"/>
            <consortium name="The Broad Institute Genome Sequencing Center for Infectious Disease"/>
            <person name="Wu L."/>
            <person name="Ma J."/>
        </authorList>
    </citation>
    <scope>NUCLEOTIDE SEQUENCE [LARGE SCALE GENOMIC DNA]</scope>
    <source>
        <strain evidence="8">CCUG 49018</strain>
    </source>
</reference>
<keyword evidence="5" id="KW-0326">Glycosidase</keyword>
<feature type="domain" description="Glycoside hydrolase family 3 N-terminal" evidence="6">
    <location>
        <begin position="85"/>
        <end position="402"/>
    </location>
</feature>
<dbReference type="Proteomes" id="UP001597182">
    <property type="component" value="Unassembled WGS sequence"/>
</dbReference>
<dbReference type="Gene3D" id="3.20.20.300">
    <property type="entry name" value="Glycoside hydrolase, family 3, N-terminal domain"/>
    <property type="match status" value="1"/>
</dbReference>
<comment type="catalytic activity">
    <reaction evidence="1">
        <text>Hydrolysis of terminal non-reducing N-acetyl-D-hexosamine residues in N-acetyl-beta-D-hexosaminides.</text>
        <dbReference type="EC" id="3.2.1.52"/>
    </reaction>
</comment>
<dbReference type="InterPro" id="IPR036962">
    <property type="entry name" value="Glyco_hydro_3_N_sf"/>
</dbReference>
<evidence type="ECO:0000256" key="3">
    <source>
        <dbReference type="ARBA" id="ARBA00012663"/>
    </source>
</evidence>
<dbReference type="PANTHER" id="PTHR30480">
    <property type="entry name" value="BETA-HEXOSAMINIDASE-RELATED"/>
    <property type="match status" value="1"/>
</dbReference>
<dbReference type="InterPro" id="IPR017853">
    <property type="entry name" value="GH"/>
</dbReference>
<name>A0ABW3VK69_9PSEU</name>
<protein>
    <recommendedName>
        <fullName evidence="3">beta-N-acetylhexosaminidase</fullName>
        <ecNumber evidence="3">3.2.1.52</ecNumber>
    </recommendedName>
</protein>
<dbReference type="EC" id="3.2.1.52" evidence="3"/>
<dbReference type="Pfam" id="PF00933">
    <property type="entry name" value="Glyco_hydro_3"/>
    <property type="match status" value="1"/>
</dbReference>
<dbReference type="PANTHER" id="PTHR30480:SF13">
    <property type="entry name" value="BETA-HEXOSAMINIDASE"/>
    <property type="match status" value="1"/>
</dbReference>
<dbReference type="SUPFAM" id="SSF51445">
    <property type="entry name" value="(Trans)glycosidases"/>
    <property type="match status" value="1"/>
</dbReference>
<dbReference type="InterPro" id="IPR001764">
    <property type="entry name" value="Glyco_hydro_3_N"/>
</dbReference>
<evidence type="ECO:0000259" key="6">
    <source>
        <dbReference type="Pfam" id="PF00933"/>
    </source>
</evidence>
<organism evidence="7 8">
    <name type="scientific">Pseudonocardia benzenivorans</name>
    <dbReference type="NCBI Taxonomy" id="228005"/>
    <lineage>
        <taxon>Bacteria</taxon>
        <taxon>Bacillati</taxon>
        <taxon>Actinomycetota</taxon>
        <taxon>Actinomycetes</taxon>
        <taxon>Pseudonocardiales</taxon>
        <taxon>Pseudonocardiaceae</taxon>
        <taxon>Pseudonocardia</taxon>
    </lineage>
</organism>
<sequence>MSPRRTLRPRRTRAVVPILVGLVGGALLGGIGVAAGAGGPALTSQAVPATGAAQPGGTPAAAAPTTAAAEPAAPSCTGLVDAMSTRDRLAQRLMVGVDPSDPAAAVALVKSSHVGGIFVGGNPTALLQNGKLAAVQAASPTKVAVAVDDEGGRVQRIDALDGSMPSARVMAKTKTPDQVRAIAKTRAAALVARGVTMDFAPDADVSDQPANAVIGDRSFSNDPAVVTRYAQAFAEGLHDGGITAVLKHFPGHGHSTGDSHLGRVSVPPLAQLRTDDLLPYANLVGPGKPLHATGAAVMVGHLDVPGLTTDLPSSLTPAVYDLLRTDYGFDGMVVTDDLGAMKAISGEFALPQATVKALAAGADMALSSDVGPVTPTLDALQRALADGTLTAQANDRAVARILANKGLCG</sequence>
<comment type="similarity">
    <text evidence="2">Belongs to the glycosyl hydrolase 3 family.</text>
</comment>
<dbReference type="EMBL" id="JBHTMB010000156">
    <property type="protein sequence ID" value="MFD1235323.1"/>
    <property type="molecule type" value="Genomic_DNA"/>
</dbReference>
<accession>A0ABW3VK69</accession>
<gene>
    <name evidence="7" type="ORF">ACFQ34_18700</name>
</gene>
<evidence type="ECO:0000313" key="8">
    <source>
        <dbReference type="Proteomes" id="UP001597182"/>
    </source>
</evidence>
<dbReference type="InterPro" id="IPR050226">
    <property type="entry name" value="NagZ_Beta-hexosaminidase"/>
</dbReference>
<dbReference type="GO" id="GO:0016787">
    <property type="term" value="F:hydrolase activity"/>
    <property type="evidence" value="ECO:0007669"/>
    <property type="project" value="UniProtKB-KW"/>
</dbReference>
<comment type="caution">
    <text evidence="7">The sequence shown here is derived from an EMBL/GenBank/DDBJ whole genome shotgun (WGS) entry which is preliminary data.</text>
</comment>
<evidence type="ECO:0000256" key="1">
    <source>
        <dbReference type="ARBA" id="ARBA00001231"/>
    </source>
</evidence>
<dbReference type="PROSITE" id="PS00775">
    <property type="entry name" value="GLYCOSYL_HYDROL_F3"/>
    <property type="match status" value="1"/>
</dbReference>
<dbReference type="InterPro" id="IPR019800">
    <property type="entry name" value="Glyco_hydro_3_AS"/>
</dbReference>
<evidence type="ECO:0000256" key="5">
    <source>
        <dbReference type="ARBA" id="ARBA00023295"/>
    </source>
</evidence>